<dbReference type="STRING" id="7222.B4JH41"/>
<dbReference type="PANTHER" id="PTHR19306">
    <property type="entry name" value="STRUCTURAL MAINTENANCE OF CHROMOSOMES 5,6 SMC5, SMC6"/>
    <property type="match status" value="1"/>
</dbReference>
<keyword evidence="17" id="KW-1185">Reference proteome</keyword>
<sequence>MGRGRARRKQASTESGSDSEDSPSPPKNKRSKRSSETTRNDEIQMESTTSRAVCRHAIVTSENPTIGLRVQSPFHRCGKLMSIRLKNFMCHSNLFIEFGPNINFLVGSNGSGKSAVITALALGLAGSARNTSRASSIRMLIKNGETSATIELTLCNTGSRPFNFDTYGPQITVVRHIRQSSSAYELRDAHRRTVSKKLDEIRRMLLFFTIMVENPIFVLNQEASREFLKELEPGSNYRLLMKATQLDLCAASLNSCHEMGQLFNYNLNLIKMKNDKLKQKYHEEEEKLAIIKNEDAIKTQLKEAMTMLAWRKVSQIQDNLSKKEHTLKIVETKNADLSQKTTQKDCTKQTLSDELKKLNEIKSRIMESYQEQDVKLRAVKRTIQECHFTISSTMAGIKNAERRLKEEQTTYEGCQSHMKNYHADYSEFKRLREENAAALATLKQTVSEGKELISKLRDEQNDIKNQLPATKERVESIKNELSKLRKSEQNLQWEMESLLRNKSNKMSVYGEQAMQVSNALSVQYSGSNASNMPRGPIGMYITVPNPKYRDLVENQLFNCLRSYIVSTDKERISLRALLQKSYLGRNIPTIITSAFTNQVYNVSKYKVQSRSSNTAVLMDLISCDDPVVMNYLIDTMRIETVLVTDSKETAEALTSNSENVPPHLTRILVPDLGLEYCPSPNYAMYSVKITSARYIQVNVDDRIRQLQSEQNSLKERGATIQPQYANAKHKLDIVSQEISTKNDMINAQHTANTKALQKIMDIENLEYRELPALVVLETHLTSSSEKIEKCKAEREVLQNQLRDLNERKARTEEEAKSEEKIIDAIKNKARDVETAIKEVQKKLSDLDRHFVENQRLFKQTNDLLTTMLKDKKDLEKELENERQTAQESGDFIATQKSKEAIRDKITRYKVKIRHYESMNLNYDEVQKKLTSLRDSLKTETEKLDSILSIVNKLRISYHAGAQKFIRSRYHFFSMIAFEFKRALACRQFEGEMEPNHKEKTLKISVYPPGANKTSNTKSLSGGERSFTTVSLLKGLWSISDHPFYFLDEYDVFTDEVNRTFITKMLIKEGTDYQNRQYCFLTPQDTKIDASNLITVHKLEAPEH</sequence>
<feature type="domain" description="SMC hinge" evidence="15">
    <location>
        <begin position="534"/>
        <end position="653"/>
    </location>
</feature>
<evidence type="ECO:0000256" key="13">
    <source>
        <dbReference type="SAM" id="MobiDB-lite"/>
    </source>
</evidence>
<evidence type="ECO:0000256" key="8">
    <source>
        <dbReference type="ARBA" id="ARBA00023054"/>
    </source>
</evidence>
<keyword evidence="5" id="KW-0547">Nucleotide-binding</keyword>
<dbReference type="SUPFAM" id="SSF52540">
    <property type="entry name" value="P-loop containing nucleoside triphosphate hydrolases"/>
    <property type="match status" value="2"/>
</dbReference>
<comment type="subcellular location">
    <subcellularLocation>
        <location evidence="2">Chromosome</location>
    </subcellularLocation>
    <subcellularLocation>
        <location evidence="1">Nucleus</location>
    </subcellularLocation>
</comment>
<dbReference type="OMA" id="MCHDHFY"/>
<dbReference type="HOGENOM" id="CLU_009063_0_0_1"/>
<protein>
    <submittedName>
        <fullName evidence="16">GH18920</fullName>
    </submittedName>
</protein>
<keyword evidence="8 12" id="KW-0175">Coiled coil</keyword>
<name>B4JH41_DROGR</name>
<keyword evidence="9" id="KW-0233">DNA recombination</keyword>
<dbReference type="GO" id="GO:0035861">
    <property type="term" value="C:site of double-strand break"/>
    <property type="evidence" value="ECO:0007669"/>
    <property type="project" value="TreeGrafter"/>
</dbReference>
<dbReference type="eggNOG" id="KOG0250">
    <property type="taxonomic scope" value="Eukaryota"/>
</dbReference>
<dbReference type="GO" id="GO:0031000">
    <property type="term" value="P:response to caffeine"/>
    <property type="evidence" value="ECO:0007669"/>
    <property type="project" value="EnsemblMetazoa"/>
</dbReference>
<dbReference type="SMR" id="B4JH41"/>
<evidence type="ECO:0000256" key="12">
    <source>
        <dbReference type="SAM" id="Coils"/>
    </source>
</evidence>
<comment type="similarity">
    <text evidence="3">Belongs to the SMC family. SMC6 subfamily.</text>
</comment>
<evidence type="ECO:0000256" key="6">
    <source>
        <dbReference type="ARBA" id="ARBA00022763"/>
    </source>
</evidence>
<keyword evidence="6" id="KW-0227">DNA damage</keyword>
<dbReference type="Proteomes" id="UP000001070">
    <property type="component" value="Unassembled WGS sequence"/>
</dbReference>
<evidence type="ECO:0000256" key="3">
    <source>
        <dbReference type="ARBA" id="ARBA00006793"/>
    </source>
</evidence>
<feature type="coiled-coil region" evidence="12">
    <location>
        <begin position="267"/>
        <end position="294"/>
    </location>
</feature>
<evidence type="ECO:0000256" key="9">
    <source>
        <dbReference type="ARBA" id="ARBA00023172"/>
    </source>
</evidence>
<dbReference type="InterPro" id="IPR003395">
    <property type="entry name" value="RecF/RecN/SMC_N"/>
</dbReference>
<evidence type="ECO:0000313" key="17">
    <source>
        <dbReference type="Proteomes" id="UP000001070"/>
    </source>
</evidence>
<keyword evidence="10" id="KW-0234">DNA repair</keyword>
<dbReference type="GO" id="GO:0042585">
    <property type="term" value="C:germinal vesicle"/>
    <property type="evidence" value="ECO:0007669"/>
    <property type="project" value="EnsemblMetazoa"/>
</dbReference>
<evidence type="ECO:0000256" key="11">
    <source>
        <dbReference type="ARBA" id="ARBA00023242"/>
    </source>
</evidence>
<feature type="region of interest" description="Disordered" evidence="13">
    <location>
        <begin position="1"/>
        <end position="50"/>
    </location>
</feature>
<feature type="coiled-coil region" evidence="12">
    <location>
        <begin position="915"/>
        <end position="942"/>
    </location>
</feature>
<dbReference type="Gene3D" id="3.40.50.300">
    <property type="entry name" value="P-loop containing nucleotide triphosphate hydrolases"/>
    <property type="match status" value="2"/>
</dbReference>
<dbReference type="GO" id="GO:0005524">
    <property type="term" value="F:ATP binding"/>
    <property type="evidence" value="ECO:0007669"/>
    <property type="project" value="UniProtKB-KW"/>
</dbReference>
<evidence type="ECO:0000256" key="1">
    <source>
        <dbReference type="ARBA" id="ARBA00004123"/>
    </source>
</evidence>
<dbReference type="KEGG" id="dgr:6563599"/>
<accession>B4JH41</accession>
<gene>
    <name evidence="16" type="primary">Dgri\GH18920</name>
    <name evidence="16" type="ORF">Dgri_GH18920</name>
</gene>
<evidence type="ECO:0000259" key="14">
    <source>
        <dbReference type="Pfam" id="PF02463"/>
    </source>
</evidence>
<dbReference type="Pfam" id="PF02463">
    <property type="entry name" value="SMC_N"/>
    <property type="match status" value="1"/>
</dbReference>
<reference evidence="16 17" key="1">
    <citation type="journal article" date="2007" name="Nature">
        <title>Evolution of genes and genomes on the Drosophila phylogeny.</title>
        <authorList>
            <consortium name="Drosophila 12 Genomes Consortium"/>
            <person name="Clark A.G."/>
            <person name="Eisen M.B."/>
            <person name="Smith D.R."/>
            <person name="Bergman C.M."/>
            <person name="Oliver B."/>
            <person name="Markow T.A."/>
            <person name="Kaufman T.C."/>
            <person name="Kellis M."/>
            <person name="Gelbart W."/>
            <person name="Iyer V.N."/>
            <person name="Pollard D.A."/>
            <person name="Sackton T.B."/>
            <person name="Larracuente A.M."/>
            <person name="Singh N.D."/>
            <person name="Abad J.P."/>
            <person name="Abt D.N."/>
            <person name="Adryan B."/>
            <person name="Aguade M."/>
            <person name="Akashi H."/>
            <person name="Anderson W.W."/>
            <person name="Aquadro C.F."/>
            <person name="Ardell D.H."/>
            <person name="Arguello R."/>
            <person name="Artieri C.G."/>
            <person name="Barbash D.A."/>
            <person name="Barker D."/>
            <person name="Barsanti P."/>
            <person name="Batterham P."/>
            <person name="Batzoglou S."/>
            <person name="Begun D."/>
            <person name="Bhutkar A."/>
            <person name="Blanco E."/>
            <person name="Bosak S.A."/>
            <person name="Bradley R.K."/>
            <person name="Brand A.D."/>
            <person name="Brent M.R."/>
            <person name="Brooks A.N."/>
            <person name="Brown R.H."/>
            <person name="Butlin R.K."/>
            <person name="Caggese C."/>
            <person name="Calvi B.R."/>
            <person name="Bernardo de Carvalho A."/>
            <person name="Caspi A."/>
            <person name="Castrezana S."/>
            <person name="Celniker S.E."/>
            <person name="Chang J.L."/>
            <person name="Chapple C."/>
            <person name="Chatterji S."/>
            <person name="Chinwalla A."/>
            <person name="Civetta A."/>
            <person name="Clifton S.W."/>
            <person name="Comeron J.M."/>
            <person name="Costello J.C."/>
            <person name="Coyne J.A."/>
            <person name="Daub J."/>
            <person name="David R.G."/>
            <person name="Delcher A.L."/>
            <person name="Delehaunty K."/>
            <person name="Do C.B."/>
            <person name="Ebling H."/>
            <person name="Edwards K."/>
            <person name="Eickbush T."/>
            <person name="Evans J.D."/>
            <person name="Filipski A."/>
            <person name="Findeiss S."/>
            <person name="Freyhult E."/>
            <person name="Fulton L."/>
            <person name="Fulton R."/>
            <person name="Garcia A.C."/>
            <person name="Gardiner A."/>
            <person name="Garfield D.A."/>
            <person name="Garvin B.E."/>
            <person name="Gibson G."/>
            <person name="Gilbert D."/>
            <person name="Gnerre S."/>
            <person name="Godfrey J."/>
            <person name="Good R."/>
            <person name="Gotea V."/>
            <person name="Gravely B."/>
            <person name="Greenberg A.J."/>
            <person name="Griffiths-Jones S."/>
            <person name="Gross S."/>
            <person name="Guigo R."/>
            <person name="Gustafson E.A."/>
            <person name="Haerty W."/>
            <person name="Hahn M.W."/>
            <person name="Halligan D.L."/>
            <person name="Halpern A.L."/>
            <person name="Halter G.M."/>
            <person name="Han M.V."/>
            <person name="Heger A."/>
            <person name="Hillier L."/>
            <person name="Hinrichs A.S."/>
            <person name="Holmes I."/>
            <person name="Hoskins R.A."/>
            <person name="Hubisz M.J."/>
            <person name="Hultmark D."/>
            <person name="Huntley M.A."/>
            <person name="Jaffe D.B."/>
            <person name="Jagadeeshan S."/>
            <person name="Jeck W.R."/>
            <person name="Johnson J."/>
            <person name="Jones C.D."/>
            <person name="Jordan W.C."/>
            <person name="Karpen G.H."/>
            <person name="Kataoka E."/>
            <person name="Keightley P.D."/>
            <person name="Kheradpour P."/>
            <person name="Kirkness E.F."/>
            <person name="Koerich L.B."/>
            <person name="Kristiansen K."/>
            <person name="Kudrna D."/>
            <person name="Kulathinal R.J."/>
            <person name="Kumar S."/>
            <person name="Kwok R."/>
            <person name="Lander E."/>
            <person name="Langley C.H."/>
            <person name="Lapoint R."/>
            <person name="Lazzaro B.P."/>
            <person name="Lee S.J."/>
            <person name="Levesque L."/>
            <person name="Li R."/>
            <person name="Lin C.F."/>
            <person name="Lin M.F."/>
            <person name="Lindblad-Toh K."/>
            <person name="Llopart A."/>
            <person name="Long M."/>
            <person name="Low L."/>
            <person name="Lozovsky E."/>
            <person name="Lu J."/>
            <person name="Luo M."/>
            <person name="Machado C.A."/>
            <person name="Makalowski W."/>
            <person name="Marzo M."/>
            <person name="Matsuda M."/>
            <person name="Matzkin L."/>
            <person name="McAllister B."/>
            <person name="McBride C.S."/>
            <person name="McKernan B."/>
            <person name="McKernan K."/>
            <person name="Mendez-Lago M."/>
            <person name="Minx P."/>
            <person name="Mollenhauer M.U."/>
            <person name="Montooth K."/>
            <person name="Mount S.M."/>
            <person name="Mu X."/>
            <person name="Myers E."/>
            <person name="Negre B."/>
            <person name="Newfeld S."/>
            <person name="Nielsen R."/>
            <person name="Noor M.A."/>
            <person name="O'Grady P."/>
            <person name="Pachter L."/>
            <person name="Papaceit M."/>
            <person name="Parisi M.J."/>
            <person name="Parisi M."/>
            <person name="Parts L."/>
            <person name="Pedersen J.S."/>
            <person name="Pesole G."/>
            <person name="Phillippy A.M."/>
            <person name="Ponting C.P."/>
            <person name="Pop M."/>
            <person name="Porcelli D."/>
            <person name="Powell J.R."/>
            <person name="Prohaska S."/>
            <person name="Pruitt K."/>
            <person name="Puig M."/>
            <person name="Quesneville H."/>
            <person name="Ram K.R."/>
            <person name="Rand D."/>
            <person name="Rasmussen M.D."/>
            <person name="Reed L.K."/>
            <person name="Reenan R."/>
            <person name="Reily A."/>
            <person name="Remington K.A."/>
            <person name="Rieger T.T."/>
            <person name="Ritchie M.G."/>
            <person name="Robin C."/>
            <person name="Rogers Y.H."/>
            <person name="Rohde C."/>
            <person name="Rozas J."/>
            <person name="Rubenfield M.J."/>
            <person name="Ruiz A."/>
            <person name="Russo S."/>
            <person name="Salzberg S.L."/>
            <person name="Sanchez-Gracia A."/>
            <person name="Saranga D.J."/>
            <person name="Sato H."/>
            <person name="Schaeffer S.W."/>
            <person name="Schatz M.C."/>
            <person name="Schlenke T."/>
            <person name="Schwartz R."/>
            <person name="Segarra C."/>
            <person name="Singh R.S."/>
            <person name="Sirot L."/>
            <person name="Sirota M."/>
            <person name="Sisneros N.B."/>
            <person name="Smith C.D."/>
            <person name="Smith T.F."/>
            <person name="Spieth J."/>
            <person name="Stage D.E."/>
            <person name="Stark A."/>
            <person name="Stephan W."/>
            <person name="Strausberg R.L."/>
            <person name="Strempel S."/>
            <person name="Sturgill D."/>
            <person name="Sutton G."/>
            <person name="Sutton G.G."/>
            <person name="Tao W."/>
            <person name="Teichmann S."/>
            <person name="Tobari Y.N."/>
            <person name="Tomimura Y."/>
            <person name="Tsolas J.M."/>
            <person name="Valente V.L."/>
            <person name="Venter E."/>
            <person name="Venter J.C."/>
            <person name="Vicario S."/>
            <person name="Vieira F.G."/>
            <person name="Vilella A.J."/>
            <person name="Villasante A."/>
            <person name="Walenz B."/>
            <person name="Wang J."/>
            <person name="Wasserman M."/>
            <person name="Watts T."/>
            <person name="Wilson D."/>
            <person name="Wilson R.K."/>
            <person name="Wing R.A."/>
            <person name="Wolfner M.F."/>
            <person name="Wong A."/>
            <person name="Wong G.K."/>
            <person name="Wu C.I."/>
            <person name="Wu G."/>
            <person name="Yamamoto D."/>
            <person name="Yang H.P."/>
            <person name="Yang S.P."/>
            <person name="Yorke J.A."/>
            <person name="Yoshida K."/>
            <person name="Zdobnov E."/>
            <person name="Zhang P."/>
            <person name="Zhang Y."/>
            <person name="Zimin A.V."/>
            <person name="Baldwin J."/>
            <person name="Abdouelleil A."/>
            <person name="Abdulkadir J."/>
            <person name="Abebe A."/>
            <person name="Abera B."/>
            <person name="Abreu J."/>
            <person name="Acer S.C."/>
            <person name="Aftuck L."/>
            <person name="Alexander A."/>
            <person name="An P."/>
            <person name="Anderson E."/>
            <person name="Anderson S."/>
            <person name="Arachi H."/>
            <person name="Azer M."/>
            <person name="Bachantsang P."/>
            <person name="Barry A."/>
            <person name="Bayul T."/>
            <person name="Berlin A."/>
            <person name="Bessette D."/>
            <person name="Bloom T."/>
            <person name="Blye J."/>
            <person name="Boguslavskiy L."/>
            <person name="Bonnet C."/>
            <person name="Boukhgalter B."/>
            <person name="Bourzgui I."/>
            <person name="Brown A."/>
            <person name="Cahill P."/>
            <person name="Channer S."/>
            <person name="Cheshatsang Y."/>
            <person name="Chuda L."/>
            <person name="Citroen M."/>
            <person name="Collymore A."/>
            <person name="Cooke P."/>
            <person name="Costello M."/>
            <person name="D'Aco K."/>
            <person name="Daza R."/>
            <person name="De Haan G."/>
            <person name="DeGray S."/>
            <person name="DeMaso C."/>
            <person name="Dhargay N."/>
            <person name="Dooley K."/>
            <person name="Dooley E."/>
            <person name="Doricent M."/>
            <person name="Dorje P."/>
            <person name="Dorjee K."/>
            <person name="Dupes A."/>
            <person name="Elong R."/>
            <person name="Falk J."/>
            <person name="Farina A."/>
            <person name="Faro S."/>
            <person name="Ferguson D."/>
            <person name="Fisher S."/>
            <person name="Foley C.D."/>
            <person name="Franke A."/>
            <person name="Friedrich D."/>
            <person name="Gadbois L."/>
            <person name="Gearin G."/>
            <person name="Gearin C.R."/>
            <person name="Giannoukos G."/>
            <person name="Goode T."/>
            <person name="Graham J."/>
            <person name="Grandbois E."/>
            <person name="Grewal S."/>
            <person name="Gyaltsen K."/>
            <person name="Hafez N."/>
            <person name="Hagos B."/>
            <person name="Hall J."/>
            <person name="Henson C."/>
            <person name="Hollinger A."/>
            <person name="Honan T."/>
            <person name="Huard M.D."/>
            <person name="Hughes L."/>
            <person name="Hurhula B."/>
            <person name="Husby M.E."/>
            <person name="Kamat A."/>
            <person name="Kanga B."/>
            <person name="Kashin S."/>
            <person name="Khazanovich D."/>
            <person name="Kisner P."/>
            <person name="Lance K."/>
            <person name="Lara M."/>
            <person name="Lee W."/>
            <person name="Lennon N."/>
            <person name="Letendre F."/>
            <person name="LeVine R."/>
            <person name="Lipovsky A."/>
            <person name="Liu X."/>
            <person name="Liu J."/>
            <person name="Liu S."/>
            <person name="Lokyitsang T."/>
            <person name="Lokyitsang Y."/>
            <person name="Lubonja R."/>
            <person name="Lui A."/>
            <person name="MacDonald P."/>
            <person name="Magnisalis V."/>
            <person name="Maru K."/>
            <person name="Matthews C."/>
            <person name="McCusker W."/>
            <person name="McDonough S."/>
            <person name="Mehta T."/>
            <person name="Meldrim J."/>
            <person name="Meneus L."/>
            <person name="Mihai O."/>
            <person name="Mihalev A."/>
            <person name="Mihova T."/>
            <person name="Mittelman R."/>
            <person name="Mlenga V."/>
            <person name="Montmayeur A."/>
            <person name="Mulrain L."/>
            <person name="Navidi A."/>
            <person name="Naylor J."/>
            <person name="Negash T."/>
            <person name="Nguyen T."/>
            <person name="Nguyen N."/>
            <person name="Nicol R."/>
            <person name="Norbu C."/>
            <person name="Norbu N."/>
            <person name="Novod N."/>
            <person name="O'Neill B."/>
            <person name="Osman S."/>
            <person name="Markiewicz E."/>
            <person name="Oyono O.L."/>
            <person name="Patti C."/>
            <person name="Phunkhang P."/>
            <person name="Pierre F."/>
            <person name="Priest M."/>
            <person name="Raghuraman S."/>
            <person name="Rege F."/>
            <person name="Reyes R."/>
            <person name="Rise C."/>
            <person name="Rogov P."/>
            <person name="Ross K."/>
            <person name="Ryan E."/>
            <person name="Settipalli S."/>
            <person name="Shea T."/>
            <person name="Sherpa N."/>
            <person name="Shi L."/>
            <person name="Shih D."/>
            <person name="Sparrow T."/>
            <person name="Spaulding J."/>
            <person name="Stalker J."/>
            <person name="Stange-Thomann N."/>
            <person name="Stavropoulos S."/>
            <person name="Stone C."/>
            <person name="Strader C."/>
            <person name="Tesfaye S."/>
            <person name="Thomson T."/>
            <person name="Thoulutsang Y."/>
            <person name="Thoulutsang D."/>
            <person name="Topham K."/>
            <person name="Topping I."/>
            <person name="Tsamla T."/>
            <person name="Vassiliev H."/>
            <person name="Vo A."/>
            <person name="Wangchuk T."/>
            <person name="Wangdi T."/>
            <person name="Weiand M."/>
            <person name="Wilkinson J."/>
            <person name="Wilson A."/>
            <person name="Yadav S."/>
            <person name="Young G."/>
            <person name="Yu Q."/>
            <person name="Zembek L."/>
            <person name="Zhong D."/>
            <person name="Zimmer A."/>
            <person name="Zwirko Z."/>
            <person name="Jaffe D.B."/>
            <person name="Alvarez P."/>
            <person name="Brockman W."/>
            <person name="Butler J."/>
            <person name="Chin C."/>
            <person name="Gnerre S."/>
            <person name="Grabherr M."/>
            <person name="Kleber M."/>
            <person name="Mauceli E."/>
            <person name="MacCallum I."/>
        </authorList>
    </citation>
    <scope>NUCLEOTIDE SEQUENCE [LARGE SCALE GENOMIC DNA]</scope>
    <source>
        <strain evidence="17">Tucson 15287-2541.00</strain>
    </source>
</reference>
<dbReference type="InterPro" id="IPR027417">
    <property type="entry name" value="P-loop_NTPase"/>
</dbReference>
<dbReference type="PANTHER" id="PTHR19306:SF6">
    <property type="entry name" value="STRUCTURAL MAINTENANCE OF CHROMOSOMES PROTEIN 6"/>
    <property type="match status" value="1"/>
</dbReference>
<evidence type="ECO:0000256" key="4">
    <source>
        <dbReference type="ARBA" id="ARBA00022454"/>
    </source>
</evidence>
<dbReference type="InterPro" id="IPR010935">
    <property type="entry name" value="SMC_hinge"/>
</dbReference>
<evidence type="ECO:0000259" key="15">
    <source>
        <dbReference type="Pfam" id="PF06470"/>
    </source>
</evidence>
<dbReference type="FunCoup" id="B4JH41">
    <property type="interactions" value="1475"/>
</dbReference>
<feature type="coiled-coil region" evidence="12">
    <location>
        <begin position="780"/>
        <end position="888"/>
    </location>
</feature>
<feature type="compositionally biased region" description="Basic residues" evidence="13">
    <location>
        <begin position="1"/>
        <end position="10"/>
    </location>
</feature>
<dbReference type="InParanoid" id="B4JH41"/>
<dbReference type="GO" id="GO:0000724">
    <property type="term" value="P:double-strand break repair via homologous recombination"/>
    <property type="evidence" value="ECO:0007669"/>
    <property type="project" value="TreeGrafter"/>
</dbReference>
<organism evidence="17">
    <name type="scientific">Drosophila grimshawi</name>
    <name type="common">Hawaiian fruit fly</name>
    <name type="synonym">Idiomyia grimshawi</name>
    <dbReference type="NCBI Taxonomy" id="7222"/>
    <lineage>
        <taxon>Eukaryota</taxon>
        <taxon>Metazoa</taxon>
        <taxon>Ecdysozoa</taxon>
        <taxon>Arthropoda</taxon>
        <taxon>Hexapoda</taxon>
        <taxon>Insecta</taxon>
        <taxon>Pterygota</taxon>
        <taxon>Neoptera</taxon>
        <taxon>Endopterygota</taxon>
        <taxon>Diptera</taxon>
        <taxon>Brachycera</taxon>
        <taxon>Muscomorpha</taxon>
        <taxon>Ephydroidea</taxon>
        <taxon>Drosophilidae</taxon>
        <taxon>Drosophila</taxon>
        <taxon>Hawaiian Drosophila</taxon>
    </lineage>
</organism>
<dbReference type="GO" id="GO:0003684">
    <property type="term" value="F:damaged DNA binding"/>
    <property type="evidence" value="ECO:0007669"/>
    <property type="project" value="TreeGrafter"/>
</dbReference>
<dbReference type="GO" id="GO:0051276">
    <property type="term" value="P:chromosome organization"/>
    <property type="evidence" value="ECO:0007669"/>
    <property type="project" value="InterPro"/>
</dbReference>
<keyword evidence="7" id="KW-0067">ATP-binding</keyword>
<keyword evidence="4" id="KW-0158">Chromosome</keyword>
<feature type="coiled-coil region" evidence="12">
    <location>
        <begin position="397"/>
        <end position="501"/>
    </location>
</feature>
<feature type="domain" description="RecF/RecN/SMC N-terminal" evidence="14">
    <location>
        <begin position="80"/>
        <end position="1073"/>
    </location>
</feature>
<feature type="compositionally biased region" description="Basic and acidic residues" evidence="13">
    <location>
        <begin position="33"/>
        <end position="42"/>
    </location>
</feature>
<dbReference type="AlphaFoldDB" id="B4JH41"/>
<dbReference type="PhylomeDB" id="B4JH41"/>
<evidence type="ECO:0000256" key="10">
    <source>
        <dbReference type="ARBA" id="ARBA00023204"/>
    </source>
</evidence>
<proteinExistence type="inferred from homology"/>
<dbReference type="GO" id="GO:0003697">
    <property type="term" value="F:single-stranded DNA binding"/>
    <property type="evidence" value="ECO:0007669"/>
    <property type="project" value="TreeGrafter"/>
</dbReference>
<dbReference type="EMBL" id="CH916369">
    <property type="protein sequence ID" value="EDV92732.1"/>
    <property type="molecule type" value="Genomic_DNA"/>
</dbReference>
<evidence type="ECO:0000256" key="7">
    <source>
        <dbReference type="ARBA" id="ARBA00022840"/>
    </source>
</evidence>
<dbReference type="OrthoDB" id="10072614at2759"/>
<evidence type="ECO:0000256" key="2">
    <source>
        <dbReference type="ARBA" id="ARBA00004286"/>
    </source>
</evidence>
<dbReference type="GO" id="GO:0030915">
    <property type="term" value="C:Smc5-Smc6 complex"/>
    <property type="evidence" value="ECO:0007669"/>
    <property type="project" value="TreeGrafter"/>
</dbReference>
<evidence type="ECO:0000256" key="5">
    <source>
        <dbReference type="ARBA" id="ARBA00022741"/>
    </source>
</evidence>
<keyword evidence="11" id="KW-0539">Nucleus</keyword>
<dbReference type="Pfam" id="PF06470">
    <property type="entry name" value="SMC_hinge"/>
    <property type="match status" value="1"/>
</dbReference>
<evidence type="ECO:0000313" key="16">
    <source>
        <dbReference type="EMBL" id="EDV92732.1"/>
    </source>
</evidence>